<dbReference type="CDD" id="cd16387">
    <property type="entry name" value="ParB_N_Srx"/>
    <property type="match status" value="1"/>
</dbReference>
<dbReference type="SUPFAM" id="SSF110849">
    <property type="entry name" value="ParB/Sulfiredoxin"/>
    <property type="match status" value="1"/>
</dbReference>
<proteinExistence type="predicted"/>
<accession>A0ABS5RY24</accession>
<evidence type="ECO:0000256" key="1">
    <source>
        <dbReference type="SAM" id="MobiDB-lite"/>
    </source>
</evidence>
<protein>
    <submittedName>
        <fullName evidence="2">ParB-like nuclease domain-containing protein</fullName>
    </submittedName>
</protein>
<name>A0ABS5RY24_9HYPH</name>
<dbReference type="EMBL" id="JAFMNX010000003">
    <property type="protein sequence ID" value="MBS9721944.1"/>
    <property type="molecule type" value="Genomic_DNA"/>
</dbReference>
<organism evidence="2 3">
    <name type="scientific">Tianweitania aestuarii</name>
    <dbReference type="NCBI Taxonomy" id="2814886"/>
    <lineage>
        <taxon>Bacteria</taxon>
        <taxon>Pseudomonadati</taxon>
        <taxon>Pseudomonadota</taxon>
        <taxon>Alphaproteobacteria</taxon>
        <taxon>Hyphomicrobiales</taxon>
        <taxon>Phyllobacteriaceae</taxon>
        <taxon>Tianweitania</taxon>
    </lineage>
</organism>
<sequence>MSIGRGLSRGTASEKDRLEREAQAGTREDRPTVLRLRDIHTCPPVFQPRLGEDRNGATNGDHVRALVHQLDTMPAGARKLEPIAVYAAGRRFYIVDGHHRRAAYEKAGITEGIPVRHFEGTLEAAIHAALEFNSRAHLGLTNAERNEAAWRLVCIGEMKRPRITVAAIVQASRLSKKSVENMRALWRRLQARFGDNCDITGERLPAVFDTYREAVEADRGEKKEFTKEMRDAMIGQMVDKLGKALGKHPHQHPEMMGEALVRYLGEVRFASMVEEQGFMKVELEELEEFRAWKDRGAINPHVLHPAKCGFGDAGHDYRTDPSDF</sequence>
<dbReference type="InterPro" id="IPR036086">
    <property type="entry name" value="ParB/Sulfiredoxin_sf"/>
</dbReference>
<feature type="compositionally biased region" description="Basic and acidic residues" evidence="1">
    <location>
        <begin position="12"/>
        <end position="31"/>
    </location>
</feature>
<reference evidence="2 3" key="1">
    <citation type="submission" date="2021-03" db="EMBL/GenBank/DDBJ databases">
        <title>Tianweitania aestuarii sp. nov., isolated from a tidal flat.</title>
        <authorList>
            <person name="Park S."/>
            <person name="Yoon J.-H."/>
        </authorList>
    </citation>
    <scope>NUCLEOTIDE SEQUENCE [LARGE SCALE GENOMIC DNA]</scope>
    <source>
        <strain evidence="2 3">BSSL-BM11</strain>
    </source>
</reference>
<evidence type="ECO:0000313" key="3">
    <source>
        <dbReference type="Proteomes" id="UP001297272"/>
    </source>
</evidence>
<feature type="region of interest" description="Disordered" evidence="1">
    <location>
        <begin position="1"/>
        <end position="31"/>
    </location>
</feature>
<keyword evidence="3" id="KW-1185">Reference proteome</keyword>
<evidence type="ECO:0000313" key="2">
    <source>
        <dbReference type="EMBL" id="MBS9721944.1"/>
    </source>
</evidence>
<gene>
    <name evidence="2" type="ORF">JYU29_14730</name>
</gene>
<dbReference type="Proteomes" id="UP001297272">
    <property type="component" value="Unassembled WGS sequence"/>
</dbReference>
<dbReference type="RefSeq" id="WP_213985544.1">
    <property type="nucleotide sequence ID" value="NZ_JAFMNX010000003.1"/>
</dbReference>
<comment type="caution">
    <text evidence="2">The sequence shown here is derived from an EMBL/GenBank/DDBJ whole genome shotgun (WGS) entry which is preliminary data.</text>
</comment>